<keyword evidence="2 5" id="KW-0863">Zinc-finger</keyword>
<dbReference type="Gene3D" id="1.20.1280.50">
    <property type="match status" value="1"/>
</dbReference>
<name>A0AAY4E2M7_9TELE</name>
<keyword evidence="1 5" id="KW-0479">Metal-binding</keyword>
<evidence type="ECO:0000313" key="10">
    <source>
        <dbReference type="Proteomes" id="UP000694580"/>
    </source>
</evidence>
<feature type="region of interest" description="Disordered" evidence="6">
    <location>
        <begin position="232"/>
        <end position="279"/>
    </location>
</feature>
<protein>
    <submittedName>
        <fullName evidence="9">Uncharacterized protein</fullName>
    </submittedName>
</protein>
<evidence type="ECO:0000256" key="6">
    <source>
        <dbReference type="SAM" id="MobiDB-lite"/>
    </source>
</evidence>
<evidence type="ECO:0000256" key="3">
    <source>
        <dbReference type="ARBA" id="ARBA00022786"/>
    </source>
</evidence>
<dbReference type="Pfam" id="PF15965">
    <property type="entry name" value="zf-TRAF_2"/>
    <property type="match status" value="1"/>
</dbReference>
<dbReference type="PROSITE" id="PS50181">
    <property type="entry name" value="FBOX"/>
    <property type="match status" value="1"/>
</dbReference>
<dbReference type="InterPro" id="IPR001810">
    <property type="entry name" value="F-box_dom"/>
</dbReference>
<dbReference type="PROSITE" id="PS50145">
    <property type="entry name" value="ZF_TRAF"/>
    <property type="match status" value="1"/>
</dbReference>
<evidence type="ECO:0000256" key="4">
    <source>
        <dbReference type="ARBA" id="ARBA00022833"/>
    </source>
</evidence>
<dbReference type="AlphaFoldDB" id="A0AAY4E2M7"/>
<dbReference type="Ensembl" id="ENSDCDT00010062330.1">
    <property type="protein sequence ID" value="ENSDCDP00010051860.1"/>
    <property type="gene ID" value="ENSDCDG00010030450.1"/>
</dbReference>
<dbReference type="InterPro" id="IPR036047">
    <property type="entry name" value="F-box-like_dom_sf"/>
</dbReference>
<organism evidence="9 10">
    <name type="scientific">Denticeps clupeoides</name>
    <name type="common">denticle herring</name>
    <dbReference type="NCBI Taxonomy" id="299321"/>
    <lineage>
        <taxon>Eukaryota</taxon>
        <taxon>Metazoa</taxon>
        <taxon>Chordata</taxon>
        <taxon>Craniata</taxon>
        <taxon>Vertebrata</taxon>
        <taxon>Euteleostomi</taxon>
        <taxon>Actinopterygii</taxon>
        <taxon>Neopterygii</taxon>
        <taxon>Teleostei</taxon>
        <taxon>Clupei</taxon>
        <taxon>Clupeiformes</taxon>
        <taxon>Denticipitoidei</taxon>
        <taxon>Denticipitidae</taxon>
        <taxon>Denticeps</taxon>
    </lineage>
</organism>
<dbReference type="InterPro" id="IPR031890">
    <property type="entry name" value="Fbxo30/Fbxo40"/>
</dbReference>
<evidence type="ECO:0000259" key="7">
    <source>
        <dbReference type="PROSITE" id="PS50145"/>
    </source>
</evidence>
<keyword evidence="4 5" id="KW-0862">Zinc</keyword>
<dbReference type="GO" id="GO:0061630">
    <property type="term" value="F:ubiquitin protein ligase activity"/>
    <property type="evidence" value="ECO:0007669"/>
    <property type="project" value="InterPro"/>
</dbReference>
<dbReference type="Gene3D" id="3.30.40.150">
    <property type="entry name" value="TRAF-like zinc-finger, N-terminal subdomain"/>
    <property type="match status" value="1"/>
</dbReference>
<dbReference type="Pfam" id="PF15966">
    <property type="entry name" value="F-box_4"/>
    <property type="match status" value="1"/>
</dbReference>
<feature type="zinc finger region" description="TRAF-type" evidence="5">
    <location>
        <begin position="54"/>
        <end position="97"/>
    </location>
</feature>
<dbReference type="InterPro" id="IPR001293">
    <property type="entry name" value="Znf_TRAF"/>
</dbReference>
<dbReference type="InterPro" id="IPR013083">
    <property type="entry name" value="Znf_RING/FYVE/PHD"/>
</dbReference>
<feature type="compositionally biased region" description="Polar residues" evidence="6">
    <location>
        <begin position="234"/>
        <end position="254"/>
    </location>
</feature>
<dbReference type="Proteomes" id="UP000694580">
    <property type="component" value="Chromosome 19"/>
</dbReference>
<dbReference type="SUPFAM" id="SSF81383">
    <property type="entry name" value="F-box domain"/>
    <property type="match status" value="1"/>
</dbReference>
<keyword evidence="10" id="KW-1185">Reference proteome</keyword>
<sequence length="691" mass="78334">MGGNRKSAAGLHTHCEKCFNRYCRVPVEVAVSCLVVDCRLHCGASFHMCKGEEHQLLCPNEKVPCLNADYGCSLTLHRHRLAQHLEVCPASVVSCSLEWNRWPVSESDTVFYKNVSADPVAADQLDVAMAFRDQRLLFRSIKMQKLFPELVEREKEVTRLESAGAVGGLTAREGGVASFPQGEVLDVCAEDSETLELTQEEREALAKSRDITDIENYTTWERIFRKEMEGCKQTAKNLQQNPREGKSSEANSSKAPKEAAQGSREEPINSAQEPQTGLAPWQDGVLERLRKEVNIGEFNMYLVHHGCMLINFGQLAACTPREKDFVYGDLEPIEVETLRSFNVPTSFRAKRCHWKNTSGAGKCFNKNVDTSDLRLSIDKIPVADEVQATLLCALEKELRGHPICEAVGTDGLYVDVGTQTYNFPSAPFRSDASLADVTAEGDHNLHVQTQTECVTMRHNQSSSVFTCLCDNVFRRKDYASHFRNVHSDIQFGLNGWFLQRCPLAYLGCKYSQRRFQPSTYRARVSYAEDLNTFSLQPEVPPVHLEGVKKMSSERARARNLDSLSRLPFEVLRHVAGFLDSYSLYQLSLVSQLLREVCSTLVQERGMVLLKWEKKTYSHGGWTWRCRKKVWQFSCLFSRVDKWTFDDVPSMSQHLKVCPYYQMELRSEPVALASMDENGDMQRQSLVKLLLK</sequence>
<evidence type="ECO:0000259" key="8">
    <source>
        <dbReference type="PROSITE" id="PS50181"/>
    </source>
</evidence>
<keyword evidence="3" id="KW-0833">Ubl conjugation pathway</keyword>
<evidence type="ECO:0000313" key="9">
    <source>
        <dbReference type="Ensembl" id="ENSDCDP00010051860.1"/>
    </source>
</evidence>
<dbReference type="GO" id="GO:0005737">
    <property type="term" value="C:cytoplasm"/>
    <property type="evidence" value="ECO:0007669"/>
    <property type="project" value="TreeGrafter"/>
</dbReference>
<reference evidence="9" key="2">
    <citation type="submission" date="2025-08" db="UniProtKB">
        <authorList>
            <consortium name="Ensembl"/>
        </authorList>
    </citation>
    <scope>IDENTIFICATION</scope>
</reference>
<dbReference type="PANTHER" id="PTHR15933">
    <property type="entry name" value="PROTEIN CBG16327"/>
    <property type="match status" value="1"/>
</dbReference>
<dbReference type="GO" id="GO:0008270">
    <property type="term" value="F:zinc ion binding"/>
    <property type="evidence" value="ECO:0007669"/>
    <property type="project" value="UniProtKB-KW"/>
</dbReference>
<feature type="domain" description="TRAF-type" evidence="7">
    <location>
        <begin position="54"/>
        <end position="97"/>
    </location>
</feature>
<gene>
    <name evidence="9" type="primary">FBXO40</name>
</gene>
<reference evidence="9" key="3">
    <citation type="submission" date="2025-09" db="UniProtKB">
        <authorList>
            <consortium name="Ensembl"/>
        </authorList>
    </citation>
    <scope>IDENTIFICATION</scope>
</reference>
<dbReference type="Gene3D" id="3.30.40.10">
    <property type="entry name" value="Zinc/RING finger domain, C3HC4 (zinc finger)"/>
    <property type="match status" value="1"/>
</dbReference>
<accession>A0AAY4E2M7</accession>
<dbReference type="PANTHER" id="PTHR15933:SF1">
    <property type="entry name" value="F-BOX ONLY PROTEIN 40"/>
    <property type="match status" value="1"/>
</dbReference>
<dbReference type="GeneTree" id="ENSGT00950000183204"/>
<reference evidence="9 10" key="1">
    <citation type="submission" date="2020-06" db="EMBL/GenBank/DDBJ databases">
        <authorList>
            <consortium name="Wellcome Sanger Institute Data Sharing"/>
        </authorList>
    </citation>
    <scope>NUCLEOTIDE SEQUENCE [LARGE SCALE GENOMIC DNA]</scope>
</reference>
<evidence type="ECO:0000256" key="5">
    <source>
        <dbReference type="PROSITE-ProRule" id="PRU00207"/>
    </source>
</evidence>
<feature type="domain" description="F-box" evidence="8">
    <location>
        <begin position="560"/>
        <end position="614"/>
    </location>
</feature>
<evidence type="ECO:0000256" key="1">
    <source>
        <dbReference type="ARBA" id="ARBA00022723"/>
    </source>
</evidence>
<dbReference type="SUPFAM" id="SSF49599">
    <property type="entry name" value="TRAF domain-like"/>
    <property type="match status" value="1"/>
</dbReference>
<dbReference type="InterPro" id="IPR043013">
    <property type="entry name" value="Znf_TRAF_N"/>
</dbReference>
<proteinExistence type="predicted"/>
<evidence type="ECO:0000256" key="2">
    <source>
        <dbReference type="ARBA" id="ARBA00022771"/>
    </source>
</evidence>